<dbReference type="EC" id="2.1.1.72" evidence="4"/>
<evidence type="ECO:0000256" key="3">
    <source>
        <dbReference type="ARBA" id="ARBA00022691"/>
    </source>
</evidence>
<dbReference type="SUPFAM" id="SSF53335">
    <property type="entry name" value="S-adenosyl-L-methionine-dependent methyltransferases"/>
    <property type="match status" value="1"/>
</dbReference>
<dbReference type="InterPro" id="IPR012327">
    <property type="entry name" value="MeTrfase_D12"/>
</dbReference>
<dbReference type="InterPro" id="IPR029063">
    <property type="entry name" value="SAM-dependent_MTases_sf"/>
</dbReference>
<dbReference type="AlphaFoldDB" id="A0AB38GEL8"/>
<dbReference type="RefSeq" id="WP_020862963.1">
    <property type="nucleotide sequence ID" value="NZ_CP012387.1"/>
</dbReference>
<evidence type="ECO:0000256" key="2">
    <source>
        <dbReference type="ARBA" id="ARBA00022679"/>
    </source>
</evidence>
<dbReference type="GO" id="GO:0009007">
    <property type="term" value="F:site-specific DNA-methyltransferase (adenine-specific) activity"/>
    <property type="evidence" value="ECO:0007669"/>
    <property type="project" value="UniProtKB-EC"/>
</dbReference>
<dbReference type="GO" id="GO:0032259">
    <property type="term" value="P:methylation"/>
    <property type="evidence" value="ECO:0007669"/>
    <property type="project" value="UniProtKB-KW"/>
</dbReference>
<keyword evidence="1 4" id="KW-0489">Methyltransferase</keyword>
<keyword evidence="3" id="KW-0949">S-adenosyl-L-methionine</keyword>
<accession>A0AB38GEL8</accession>
<dbReference type="PRINTS" id="PR00505">
    <property type="entry name" value="D12N6MTFRASE"/>
</dbReference>
<reference evidence="4 5" key="1">
    <citation type="submission" date="2018-05" db="EMBL/GenBank/DDBJ databases">
        <authorList>
            <person name="Falquet L."/>
            <person name="Falquet L."/>
        </authorList>
    </citation>
    <scope>NUCLEOTIDE SEQUENCE [LARGE SCALE GENOMIC DNA]</scope>
    <source>
        <strain evidence="4 5">GM12</strain>
    </source>
</reference>
<protein>
    <submittedName>
        <fullName evidence="4">GCATC--recognizing Type II restriction modification system (MmyCIII) adenine DNA methyltransferase subunit 2</fullName>
        <ecNumber evidence="4">2.1.1.72</ecNumber>
    </submittedName>
</protein>
<proteinExistence type="predicted"/>
<keyword evidence="2 4" id="KW-0808">Transferase</keyword>
<name>A0AB38GEL8_MYCMC</name>
<evidence type="ECO:0000256" key="1">
    <source>
        <dbReference type="ARBA" id="ARBA00022603"/>
    </source>
</evidence>
<sequence>MKQLLTQQEVKINNQIKKDFSFLEDRNLETFQIHNRRYLGSKAKALNFIYSIIKPYLDEIDVVADIFAGTGVVSDMFNNLNKTIIVNDILKSNYICYNTWFGNQKVDINKIKEIINELNQLTPNQDNYVSINFANKYFSLENAKKIGLIREKIETYKLNNREKDILLTSLLYAIDKIAHTTGHYDAFIKKQIPAKKIKLLLPDFKNNNTNNQTFCCDANKLVKKIKADLVYIDTPYNSRQYSSAYHLLENIITWNKPQVEGIASKMIDRKKYSSKYCTNKAYESFKDLINNINSKFILVSFNNTENKANSRSNSKISRDQIIQILTSKGELSIFELDYKPYSTGKTNLKNHKEILYLCKVYE</sequence>
<dbReference type="GO" id="GO:0009307">
    <property type="term" value="P:DNA restriction-modification system"/>
    <property type="evidence" value="ECO:0007669"/>
    <property type="project" value="InterPro"/>
</dbReference>
<evidence type="ECO:0000313" key="4">
    <source>
        <dbReference type="EMBL" id="SRX72016.1"/>
    </source>
</evidence>
<gene>
    <name evidence="4" type="primary">mmyCIIIM2</name>
    <name evidence="4" type="ORF">MMC68T_00754</name>
</gene>
<evidence type="ECO:0000313" key="5">
    <source>
        <dbReference type="Proteomes" id="UP000290347"/>
    </source>
</evidence>
<dbReference type="EMBL" id="LS483515">
    <property type="protein sequence ID" value="SRX72016.1"/>
    <property type="molecule type" value="Genomic_DNA"/>
</dbReference>
<dbReference type="Pfam" id="PF02086">
    <property type="entry name" value="MethyltransfD12"/>
    <property type="match status" value="1"/>
</dbReference>
<organism evidence="4 5">
    <name type="scientific">Mycoplasma mycoides subsp. capri</name>
    <dbReference type="NCBI Taxonomy" id="40477"/>
    <lineage>
        <taxon>Bacteria</taxon>
        <taxon>Bacillati</taxon>
        <taxon>Mycoplasmatota</taxon>
        <taxon>Mollicutes</taxon>
        <taxon>Mycoplasmataceae</taxon>
        <taxon>Mycoplasma</taxon>
    </lineage>
</organism>
<dbReference type="Proteomes" id="UP000290347">
    <property type="component" value="Chromosome"/>
</dbReference>